<dbReference type="EMBL" id="CADEPI010000569">
    <property type="protein sequence ID" value="CAB3387391.1"/>
    <property type="molecule type" value="Genomic_DNA"/>
</dbReference>
<gene>
    <name evidence="1" type="ORF">CLODIP_2_CD09197</name>
</gene>
<comment type="caution">
    <text evidence="1">The sequence shown here is derived from an EMBL/GenBank/DDBJ whole genome shotgun (WGS) entry which is preliminary data.</text>
</comment>
<dbReference type="AlphaFoldDB" id="A0A8S1E350"/>
<reference evidence="1 2" key="1">
    <citation type="submission" date="2020-04" db="EMBL/GenBank/DDBJ databases">
        <authorList>
            <person name="Alioto T."/>
            <person name="Alioto T."/>
            <person name="Gomez Garrido J."/>
        </authorList>
    </citation>
    <scope>NUCLEOTIDE SEQUENCE [LARGE SCALE GENOMIC DNA]</scope>
</reference>
<dbReference type="Proteomes" id="UP000494165">
    <property type="component" value="Unassembled WGS sequence"/>
</dbReference>
<dbReference type="Gene3D" id="3.80.10.10">
    <property type="entry name" value="Ribonuclease Inhibitor"/>
    <property type="match status" value="1"/>
</dbReference>
<dbReference type="InterPro" id="IPR032675">
    <property type="entry name" value="LRR_dom_sf"/>
</dbReference>
<protein>
    <submittedName>
        <fullName evidence="1">Uncharacterized protein</fullName>
    </submittedName>
</protein>
<evidence type="ECO:0000313" key="1">
    <source>
        <dbReference type="EMBL" id="CAB3387391.1"/>
    </source>
</evidence>
<organism evidence="1 2">
    <name type="scientific">Cloeon dipterum</name>
    <dbReference type="NCBI Taxonomy" id="197152"/>
    <lineage>
        <taxon>Eukaryota</taxon>
        <taxon>Metazoa</taxon>
        <taxon>Ecdysozoa</taxon>
        <taxon>Arthropoda</taxon>
        <taxon>Hexapoda</taxon>
        <taxon>Insecta</taxon>
        <taxon>Pterygota</taxon>
        <taxon>Palaeoptera</taxon>
        <taxon>Ephemeroptera</taxon>
        <taxon>Pisciforma</taxon>
        <taxon>Baetidae</taxon>
        <taxon>Cloeon</taxon>
    </lineage>
</organism>
<keyword evidence="2" id="KW-1185">Reference proteome</keyword>
<accession>A0A8S1E350</accession>
<evidence type="ECO:0000313" key="2">
    <source>
        <dbReference type="Proteomes" id="UP000494165"/>
    </source>
</evidence>
<sequence>MDFLKGIFCDNLDKNVEGELEWTLKRLGISDPDRSFDQIWPNLVAEFSIPDRYSIGKKLYAIAKMISRKETKIIYFFPIAEFFECNTKHMIKILQDISGKPEIIEFRFLKEDCSNKEERGELLDWNDHLLDQELKRDFENIRVELKKMRNLNSIKIDVFSFDLNQLKDLCGNLPLLTTLEVVINQDFSGQPGRFVDIASVVMAMSEKSNLTHIAHKLTDDIMEVTEPLGTFFPYLNQLEIDWGQPPLGVNYRYDGFYKFPELKQLTLTKLPCLVALSSFLNAYRELSDFTVDFKTSENLSMKPFQGLYRTLRKLVVGTIKPHVGKGSVWSLENFQSLTELEIGFAVIRDNVSDDVFVVPICSLFLAPNLEKVKLLGKLAVDAEHLQKMRLIEQGSAFFVITCPEDIVKKKQLCDSITEFYKENGVTPLSFSPTFTSPSTLPEHGGVEERTVISDATGEEQRRVCVVPLSILPAPKLSLKVISGRIFIADERMACKRKFNTDVQRLPRQSEERANEKMNRFLEQLRFNHDSSFKEVWKLLVNALKKSGPYSNEQKLYAVSKVILKIQTVKTLRFFPIAEFFEGNPKHMIQILKKISGKNEIAKFRFLKDDEEERLNQNWNGRLIYEDLKQIDLEKIHVELKKMSKLNTIKIDVYPISLNHLMDLCQNLKSLTTLEVFINYEIDLNKDRSKAIKQPMKHLKNFKYNVFVKENFHDLSSFEKVLDEFFMRSLYNAKVIGQPGRFVDITSVFEDIYENHHGQSRLTHIAHKLREDVTQPLGTIFGDVYQLQIEWCQEFGSDLNFDAFLDFPYISHLILTNVPERKCVRRFMNAYEQYLLEVTVKFGTIMKFSMKSFQYLNTTLRKLVVGVIKPLVGENSIWSLEDFEVLHELEIEFAVNWDVKGTLCVVPIYDLLSAPNLDKVKLFGDLAVDSEHLKRVHDGIISKTILKKVTKDFDLQIIMPGTENYVTTSKEEIECKKTLLKNIRKLFKKRSRL</sequence>
<name>A0A8S1E350_9INSE</name>
<proteinExistence type="predicted"/>